<comment type="caution">
    <text evidence="2">The sequence shown here is derived from an EMBL/GenBank/DDBJ whole genome shotgun (WGS) entry which is preliminary data.</text>
</comment>
<keyword evidence="1" id="KW-1133">Transmembrane helix</keyword>
<gene>
    <name evidence="2" type="ORF">FO013_11240</name>
</gene>
<sequence length="204" mass="21546">MVATTASTTPVNGAASTSEWLDFVTSLAGSLAWPIIVFTIVIIFRKELVKLVAAIRDRVPLMTSVKGFGVEAAWSASEVRKLAEEVSGLPHAAPAGDHRSASDKPVELARIEPSAGVINAFVDVEREVGRYLSRAGVPWRGSPIPALQRSDLPPSIKGAVLELASLRNAAAHGVGDITLESALDYIVTAQHVAKAIALGEYDRA</sequence>
<evidence type="ECO:0000313" key="3">
    <source>
        <dbReference type="Proteomes" id="UP000316406"/>
    </source>
</evidence>
<keyword evidence="1" id="KW-0812">Transmembrane</keyword>
<reference evidence="2 3" key="1">
    <citation type="submission" date="2019-07" db="EMBL/GenBank/DDBJ databases">
        <title>Draft genome sequence of Brevibacterium aurantiacum XU54 isolated from Xinjiang China.</title>
        <authorList>
            <person name="Xu X."/>
        </authorList>
    </citation>
    <scope>NUCLEOTIDE SEQUENCE [LARGE SCALE GENOMIC DNA]</scope>
    <source>
        <strain evidence="2 3">XU54</strain>
    </source>
</reference>
<dbReference type="EMBL" id="VLTK01000005">
    <property type="protein sequence ID" value="TSI16187.1"/>
    <property type="molecule type" value="Genomic_DNA"/>
</dbReference>
<feature type="transmembrane region" description="Helical" evidence="1">
    <location>
        <begin position="20"/>
        <end position="44"/>
    </location>
</feature>
<evidence type="ECO:0008006" key="4">
    <source>
        <dbReference type="Google" id="ProtNLM"/>
    </source>
</evidence>
<proteinExistence type="predicted"/>
<dbReference type="RefSeq" id="WP_143922622.1">
    <property type="nucleotide sequence ID" value="NZ_VLTK01000005.1"/>
</dbReference>
<keyword evidence="1" id="KW-0472">Membrane</keyword>
<dbReference type="AlphaFoldDB" id="A0A556CFG2"/>
<accession>A0A556CFG2</accession>
<dbReference type="OrthoDB" id="7840545at2"/>
<evidence type="ECO:0000256" key="1">
    <source>
        <dbReference type="SAM" id="Phobius"/>
    </source>
</evidence>
<name>A0A556CFG2_BREAU</name>
<evidence type="ECO:0000313" key="2">
    <source>
        <dbReference type="EMBL" id="TSI16187.1"/>
    </source>
</evidence>
<keyword evidence="3" id="KW-1185">Reference proteome</keyword>
<dbReference type="Proteomes" id="UP000316406">
    <property type="component" value="Unassembled WGS sequence"/>
</dbReference>
<protein>
    <recommendedName>
        <fullName evidence="4">DUF4145 domain-containing protein</fullName>
    </recommendedName>
</protein>
<organism evidence="2 3">
    <name type="scientific">Brevibacterium aurantiacum</name>
    <dbReference type="NCBI Taxonomy" id="273384"/>
    <lineage>
        <taxon>Bacteria</taxon>
        <taxon>Bacillati</taxon>
        <taxon>Actinomycetota</taxon>
        <taxon>Actinomycetes</taxon>
        <taxon>Micrococcales</taxon>
        <taxon>Brevibacteriaceae</taxon>
        <taxon>Brevibacterium</taxon>
    </lineage>
</organism>